<keyword evidence="5" id="KW-0540">Nuclease</keyword>
<dbReference type="Gene3D" id="3.40.50.1010">
    <property type="entry name" value="5'-nuclease"/>
    <property type="match status" value="1"/>
</dbReference>
<accession>A0A7D9IAX4</accession>
<dbReference type="Proteomes" id="UP001152795">
    <property type="component" value="Unassembled WGS sequence"/>
</dbReference>
<dbReference type="PRINTS" id="PR00853">
    <property type="entry name" value="XPGRADSUPER"/>
</dbReference>
<dbReference type="Gene3D" id="1.10.150.20">
    <property type="entry name" value="5' to 3' exonuclease, C-terminal subdomain"/>
    <property type="match status" value="1"/>
</dbReference>
<evidence type="ECO:0000256" key="2">
    <source>
        <dbReference type="ARBA" id="ARBA00022759"/>
    </source>
</evidence>
<sequence length="115" mass="12933">MKDGKYLFGTQCKVCCAPYETDAKIAHVLLNGHADFGITEDSDLLVYGCKKVMVKLKLSGDGEYFQLKEILDDFNLNHEQFRQMCIAAGCNYLTNVKGVGIHTEFCFVKHSTEDL</sequence>
<dbReference type="OrthoDB" id="26491at2759"/>
<dbReference type="GO" id="GO:0046872">
    <property type="term" value="F:metal ion binding"/>
    <property type="evidence" value="ECO:0007669"/>
    <property type="project" value="UniProtKB-KW"/>
</dbReference>
<dbReference type="PANTHER" id="PTHR11081:SF9">
    <property type="entry name" value="FLAP ENDONUCLEASE 1"/>
    <property type="match status" value="1"/>
</dbReference>
<feature type="domain" description="XPG-I" evidence="4">
    <location>
        <begin position="6"/>
        <end position="76"/>
    </location>
</feature>
<dbReference type="InterPro" id="IPR029060">
    <property type="entry name" value="PIN-like_dom_sf"/>
</dbReference>
<dbReference type="GO" id="GO:0017108">
    <property type="term" value="F:5'-flap endonuclease activity"/>
    <property type="evidence" value="ECO:0007669"/>
    <property type="project" value="TreeGrafter"/>
</dbReference>
<name>A0A7D9IAX4_PARCT</name>
<gene>
    <name evidence="5" type="ORF">PACLA_8A005929</name>
</gene>
<evidence type="ECO:0000256" key="3">
    <source>
        <dbReference type="ARBA" id="ARBA00022842"/>
    </source>
</evidence>
<dbReference type="PANTHER" id="PTHR11081">
    <property type="entry name" value="FLAP ENDONUCLEASE FAMILY MEMBER"/>
    <property type="match status" value="1"/>
</dbReference>
<dbReference type="InterPro" id="IPR006084">
    <property type="entry name" value="XPG/Rad2"/>
</dbReference>
<protein>
    <submittedName>
        <fullName evidence="5">Exonuclease 1</fullName>
    </submittedName>
</protein>
<dbReference type="SMART" id="SM00484">
    <property type="entry name" value="XPGI"/>
    <property type="match status" value="1"/>
</dbReference>
<reference evidence="5" key="1">
    <citation type="submission" date="2020-04" db="EMBL/GenBank/DDBJ databases">
        <authorList>
            <person name="Alioto T."/>
            <person name="Alioto T."/>
            <person name="Gomez Garrido J."/>
        </authorList>
    </citation>
    <scope>NUCLEOTIDE SEQUENCE</scope>
    <source>
        <strain evidence="5">A484AB</strain>
    </source>
</reference>
<comment type="caution">
    <text evidence="5">The sequence shown here is derived from an EMBL/GenBank/DDBJ whole genome shotgun (WGS) entry which is preliminary data.</text>
</comment>
<evidence type="ECO:0000313" key="6">
    <source>
        <dbReference type="Proteomes" id="UP001152795"/>
    </source>
</evidence>
<dbReference type="SUPFAM" id="SSF88723">
    <property type="entry name" value="PIN domain-like"/>
    <property type="match status" value="1"/>
</dbReference>
<evidence type="ECO:0000256" key="1">
    <source>
        <dbReference type="ARBA" id="ARBA00022723"/>
    </source>
</evidence>
<dbReference type="InterPro" id="IPR006086">
    <property type="entry name" value="XPG-I_dom"/>
</dbReference>
<keyword evidence="2" id="KW-0255">Endonuclease</keyword>
<dbReference type="AlphaFoldDB" id="A0A7D9IAX4"/>
<evidence type="ECO:0000259" key="4">
    <source>
        <dbReference type="SMART" id="SM00484"/>
    </source>
</evidence>
<keyword evidence="6" id="KW-1185">Reference proteome</keyword>
<organism evidence="5 6">
    <name type="scientific">Paramuricea clavata</name>
    <name type="common">Red gorgonian</name>
    <name type="synonym">Violescent sea-whip</name>
    <dbReference type="NCBI Taxonomy" id="317549"/>
    <lineage>
        <taxon>Eukaryota</taxon>
        <taxon>Metazoa</taxon>
        <taxon>Cnidaria</taxon>
        <taxon>Anthozoa</taxon>
        <taxon>Octocorallia</taxon>
        <taxon>Malacalcyonacea</taxon>
        <taxon>Plexauridae</taxon>
        <taxon>Paramuricea</taxon>
    </lineage>
</organism>
<dbReference type="Pfam" id="PF00867">
    <property type="entry name" value="XPG_I"/>
    <property type="match status" value="1"/>
</dbReference>
<keyword evidence="5" id="KW-0378">Hydrolase</keyword>
<keyword evidence="5" id="KW-0269">Exonuclease</keyword>
<proteinExistence type="predicted"/>
<keyword evidence="1" id="KW-0479">Metal-binding</keyword>
<dbReference type="GO" id="GO:0004527">
    <property type="term" value="F:exonuclease activity"/>
    <property type="evidence" value="ECO:0007669"/>
    <property type="project" value="UniProtKB-KW"/>
</dbReference>
<evidence type="ECO:0000313" key="5">
    <source>
        <dbReference type="EMBL" id="CAB4001803.1"/>
    </source>
</evidence>
<keyword evidence="3" id="KW-0460">Magnesium</keyword>
<dbReference type="EMBL" id="CACRXK020004184">
    <property type="protein sequence ID" value="CAB4001803.1"/>
    <property type="molecule type" value="Genomic_DNA"/>
</dbReference>